<feature type="region of interest" description="Disordered" evidence="1">
    <location>
        <begin position="1"/>
        <end position="43"/>
    </location>
</feature>
<gene>
    <name evidence="2" type="ORF">SPBR_01038</name>
</gene>
<reference evidence="2 3" key="1">
    <citation type="journal article" date="2014" name="BMC Genomics">
        <title>Comparative genomics of the major fungal agents of human and animal Sporotrichosis: Sporothrix schenckii and Sporothrix brasiliensis.</title>
        <authorList>
            <person name="Teixeira M.M."/>
            <person name="de Almeida L.G."/>
            <person name="Kubitschek-Barreira P."/>
            <person name="Alves F.L."/>
            <person name="Kioshima E.S."/>
            <person name="Abadio A.K."/>
            <person name="Fernandes L."/>
            <person name="Derengowski L.S."/>
            <person name="Ferreira K.S."/>
            <person name="Souza R.C."/>
            <person name="Ruiz J.C."/>
            <person name="de Andrade N.C."/>
            <person name="Paes H.C."/>
            <person name="Nicola A.M."/>
            <person name="Albuquerque P."/>
            <person name="Gerber A.L."/>
            <person name="Martins V.P."/>
            <person name="Peconick L.D."/>
            <person name="Neto A.V."/>
            <person name="Chaucanez C.B."/>
            <person name="Silva P.A."/>
            <person name="Cunha O.L."/>
            <person name="de Oliveira F.F."/>
            <person name="dos Santos T.C."/>
            <person name="Barros A.L."/>
            <person name="Soares M.A."/>
            <person name="de Oliveira L.M."/>
            <person name="Marini M.M."/>
            <person name="Villalobos-Duno H."/>
            <person name="Cunha M.M."/>
            <person name="de Hoog S."/>
            <person name="da Silveira J.F."/>
            <person name="Henrissat B."/>
            <person name="Nino-Vega G.A."/>
            <person name="Cisalpino P.S."/>
            <person name="Mora-Montes H.M."/>
            <person name="Almeida S.R."/>
            <person name="Stajich J.E."/>
            <person name="Lopes-Bezerra L.M."/>
            <person name="Vasconcelos A.T."/>
            <person name="Felipe M.S."/>
        </authorList>
    </citation>
    <scope>NUCLEOTIDE SEQUENCE [LARGE SCALE GENOMIC DNA]</scope>
    <source>
        <strain evidence="2 3">5110</strain>
    </source>
</reference>
<evidence type="ECO:0000313" key="3">
    <source>
        <dbReference type="Proteomes" id="UP000031575"/>
    </source>
</evidence>
<dbReference type="EMBL" id="AWTV01000008">
    <property type="protein sequence ID" value="KIH89912.1"/>
    <property type="molecule type" value="Genomic_DNA"/>
</dbReference>
<feature type="compositionally biased region" description="Polar residues" evidence="1">
    <location>
        <begin position="24"/>
        <end position="34"/>
    </location>
</feature>
<comment type="caution">
    <text evidence="2">The sequence shown here is derived from an EMBL/GenBank/DDBJ whole genome shotgun (WGS) entry which is preliminary data.</text>
</comment>
<evidence type="ECO:0000256" key="1">
    <source>
        <dbReference type="SAM" id="MobiDB-lite"/>
    </source>
</evidence>
<sequence>MFPPDPLHFRDGGGSSYDAATAVGTGSANNNNHTRPAVSQDPSDPLAALERHLLAHPHRHHHHRTHGQSAHPPRAQQLQGKTALLAPPSPRHCMAATTAWTPAPDRRQSWDEQEYRRAMMVQSTGLECGCHPHTGGGDEATAPHRQHQHLHSPDGVSVRGLYESDWGFSEIVHK</sequence>
<dbReference type="RefSeq" id="XP_040617922.1">
    <property type="nucleotide sequence ID" value="XM_040759357.1"/>
</dbReference>
<accession>A0A0C2IY06</accession>
<evidence type="ECO:0000313" key="2">
    <source>
        <dbReference type="EMBL" id="KIH89912.1"/>
    </source>
</evidence>
<feature type="compositionally biased region" description="Basic residues" evidence="1">
    <location>
        <begin position="57"/>
        <end position="66"/>
    </location>
</feature>
<dbReference type="HOGENOM" id="CLU_1384974_0_0_1"/>
<dbReference type="VEuPathDB" id="FungiDB:SPBR_01038"/>
<protein>
    <submittedName>
        <fullName evidence="2">Uncharacterized protein</fullName>
    </submittedName>
</protein>
<name>A0A0C2IY06_9PEZI</name>
<keyword evidence="3" id="KW-1185">Reference proteome</keyword>
<dbReference type="OrthoDB" id="5425892at2759"/>
<dbReference type="GeneID" id="63674278"/>
<proteinExistence type="predicted"/>
<feature type="region of interest" description="Disordered" evidence="1">
    <location>
        <begin position="57"/>
        <end position="78"/>
    </location>
</feature>
<organism evidence="2 3">
    <name type="scientific">Sporothrix brasiliensis 5110</name>
    <dbReference type="NCBI Taxonomy" id="1398154"/>
    <lineage>
        <taxon>Eukaryota</taxon>
        <taxon>Fungi</taxon>
        <taxon>Dikarya</taxon>
        <taxon>Ascomycota</taxon>
        <taxon>Pezizomycotina</taxon>
        <taxon>Sordariomycetes</taxon>
        <taxon>Sordariomycetidae</taxon>
        <taxon>Ophiostomatales</taxon>
        <taxon>Ophiostomataceae</taxon>
        <taxon>Sporothrix</taxon>
    </lineage>
</organism>
<dbReference type="AlphaFoldDB" id="A0A0C2IY06"/>
<dbReference type="Proteomes" id="UP000031575">
    <property type="component" value="Unassembled WGS sequence"/>
</dbReference>